<accession>A0A0B6S6P2</accession>
<proteinExistence type="predicted"/>
<organism evidence="2 3">
    <name type="scientific">Burkholderia plantarii</name>
    <dbReference type="NCBI Taxonomy" id="41899"/>
    <lineage>
        <taxon>Bacteria</taxon>
        <taxon>Pseudomonadati</taxon>
        <taxon>Pseudomonadota</taxon>
        <taxon>Betaproteobacteria</taxon>
        <taxon>Burkholderiales</taxon>
        <taxon>Burkholderiaceae</taxon>
        <taxon>Burkholderia</taxon>
    </lineage>
</organism>
<gene>
    <name evidence="2" type="ORF">BGL_1c34020</name>
</gene>
<dbReference type="Proteomes" id="UP000031838">
    <property type="component" value="Chromosome 1"/>
</dbReference>
<name>A0A0B6S6P2_BURPL</name>
<dbReference type="HOGENOM" id="CLU_081509_0_0_4"/>
<feature type="region of interest" description="Disordered" evidence="1">
    <location>
        <begin position="222"/>
        <end position="296"/>
    </location>
</feature>
<evidence type="ECO:0000256" key="1">
    <source>
        <dbReference type="SAM" id="MobiDB-lite"/>
    </source>
</evidence>
<dbReference type="InterPro" id="IPR050026">
    <property type="entry name" value="PHA_gran_PhaM_N"/>
</dbReference>
<dbReference type="KEGG" id="bgp:BGL_1c34020"/>
<reference evidence="2 3" key="2">
    <citation type="journal article" date="2016" name="Appl. Microbiol. Biotechnol.">
        <title>Mutations improving production and secretion of extracellular lipase by Burkholderia glumae PG1.</title>
        <authorList>
            <person name="Knapp A."/>
            <person name="Voget S."/>
            <person name="Gao R."/>
            <person name="Zaburannyi N."/>
            <person name="Krysciak D."/>
            <person name="Breuer M."/>
            <person name="Hauer B."/>
            <person name="Streit W.R."/>
            <person name="Muller R."/>
            <person name="Daniel R."/>
            <person name="Jaeger K.E."/>
        </authorList>
    </citation>
    <scope>NUCLEOTIDE SEQUENCE [LARGE SCALE GENOMIC DNA]</scope>
    <source>
        <strain evidence="2 3">PG1</strain>
    </source>
</reference>
<dbReference type="RefSeq" id="WP_042626129.1">
    <property type="nucleotide sequence ID" value="NZ_CP002580.1"/>
</dbReference>
<dbReference type="NCBIfam" id="NF043076">
    <property type="entry name" value="PHA_gran_PhaM"/>
    <property type="match status" value="1"/>
</dbReference>
<keyword evidence="3" id="KW-1185">Reference proteome</keyword>
<reference evidence="3" key="1">
    <citation type="submission" date="2011-03" db="EMBL/GenBank/DDBJ databases">
        <authorList>
            <person name="Voget S."/>
            <person name="Streit W.R."/>
            <person name="Jaeger K.E."/>
            <person name="Daniel R."/>
        </authorList>
    </citation>
    <scope>NUCLEOTIDE SEQUENCE [LARGE SCALE GENOMIC DNA]</scope>
    <source>
        <strain evidence="3">PG1</strain>
    </source>
</reference>
<evidence type="ECO:0000313" key="2">
    <source>
        <dbReference type="EMBL" id="AJK47876.1"/>
    </source>
</evidence>
<dbReference type="AlphaFoldDB" id="A0A0B6S6P2"/>
<feature type="compositionally biased region" description="Low complexity" evidence="1">
    <location>
        <begin position="189"/>
        <end position="198"/>
    </location>
</feature>
<sequence>MTDTSGSNPFSGFAGFKPSDMLDRMWDMMRLSPFGAGIGAAPGQGLPPSLSAMSDMMAPLASVEELDKRITDLRAVEQWLKLNLGMLQSAIQALEVQRATLATLRAFGALAQESMAAAEAAVASGAEAKGTPASAAPAFASPFGVPPFGAVASASPEPGKAAGSASGDAARAGAAAGSAGTTGPGAAPGAGVPPTGAEAFDPAGWWNLLQSQFSQLASFAMTQPGAAGPGAAPGGAGEPKPKPAPAPAQAAGPRAHKPATRRAAPPKPRTPRAQASGEAPNDTPPPAAKASRKRSP</sequence>
<feature type="region of interest" description="Disordered" evidence="1">
    <location>
        <begin position="173"/>
        <end position="198"/>
    </location>
</feature>
<protein>
    <submittedName>
        <fullName evidence="2">Uncharacterized protein</fullName>
    </submittedName>
</protein>
<feature type="compositionally biased region" description="Gly residues" evidence="1">
    <location>
        <begin position="227"/>
        <end position="237"/>
    </location>
</feature>
<evidence type="ECO:0000313" key="3">
    <source>
        <dbReference type="Proteomes" id="UP000031838"/>
    </source>
</evidence>
<dbReference type="EMBL" id="CP002580">
    <property type="protein sequence ID" value="AJK47876.1"/>
    <property type="molecule type" value="Genomic_DNA"/>
</dbReference>